<dbReference type="PANTHER" id="PTHR36011">
    <property type="entry name" value="BAT2 DOMAIN PROTEIN"/>
    <property type="match status" value="1"/>
</dbReference>
<dbReference type="Proteomes" id="UP001157418">
    <property type="component" value="Unassembled WGS sequence"/>
</dbReference>
<name>A0AAU9NNB7_9ASTR</name>
<feature type="domain" description="DUF7798" evidence="2">
    <location>
        <begin position="39"/>
        <end position="89"/>
    </location>
</feature>
<feature type="compositionally biased region" description="Basic and acidic residues" evidence="1">
    <location>
        <begin position="56"/>
        <end position="66"/>
    </location>
</feature>
<feature type="region of interest" description="Disordered" evidence="1">
    <location>
        <begin position="51"/>
        <end position="89"/>
    </location>
</feature>
<dbReference type="EMBL" id="CAKMRJ010004624">
    <property type="protein sequence ID" value="CAH1439263.1"/>
    <property type="molecule type" value="Genomic_DNA"/>
</dbReference>
<proteinExistence type="predicted"/>
<evidence type="ECO:0000313" key="4">
    <source>
        <dbReference type="Proteomes" id="UP001157418"/>
    </source>
</evidence>
<dbReference type="Pfam" id="PF25074">
    <property type="entry name" value="DUF7798"/>
    <property type="match status" value="1"/>
</dbReference>
<accession>A0AAU9NNB7</accession>
<reference evidence="3 4" key="1">
    <citation type="submission" date="2022-01" db="EMBL/GenBank/DDBJ databases">
        <authorList>
            <person name="Xiong W."/>
            <person name="Schranz E."/>
        </authorList>
    </citation>
    <scope>NUCLEOTIDE SEQUENCE [LARGE SCALE GENOMIC DNA]</scope>
</reference>
<evidence type="ECO:0000256" key="1">
    <source>
        <dbReference type="SAM" id="MobiDB-lite"/>
    </source>
</evidence>
<protein>
    <recommendedName>
        <fullName evidence="2">DUF7798 domain-containing protein</fullName>
    </recommendedName>
</protein>
<evidence type="ECO:0000313" key="3">
    <source>
        <dbReference type="EMBL" id="CAH1439263.1"/>
    </source>
</evidence>
<comment type="caution">
    <text evidence="3">The sequence shown here is derived from an EMBL/GenBank/DDBJ whole genome shotgun (WGS) entry which is preliminary data.</text>
</comment>
<keyword evidence="4" id="KW-1185">Reference proteome</keyword>
<dbReference type="InterPro" id="IPR056700">
    <property type="entry name" value="DUF7798"/>
</dbReference>
<feature type="compositionally biased region" description="Polar residues" evidence="1">
    <location>
        <begin position="80"/>
        <end position="89"/>
    </location>
</feature>
<dbReference type="AlphaFoldDB" id="A0AAU9NNB7"/>
<dbReference type="PANTHER" id="PTHR36011:SF1">
    <property type="entry name" value="BAT2 DOMAIN PROTEIN"/>
    <property type="match status" value="1"/>
</dbReference>
<organism evidence="3 4">
    <name type="scientific">Lactuca virosa</name>
    <dbReference type="NCBI Taxonomy" id="75947"/>
    <lineage>
        <taxon>Eukaryota</taxon>
        <taxon>Viridiplantae</taxon>
        <taxon>Streptophyta</taxon>
        <taxon>Embryophyta</taxon>
        <taxon>Tracheophyta</taxon>
        <taxon>Spermatophyta</taxon>
        <taxon>Magnoliopsida</taxon>
        <taxon>eudicotyledons</taxon>
        <taxon>Gunneridae</taxon>
        <taxon>Pentapetalae</taxon>
        <taxon>asterids</taxon>
        <taxon>campanulids</taxon>
        <taxon>Asterales</taxon>
        <taxon>Asteraceae</taxon>
        <taxon>Cichorioideae</taxon>
        <taxon>Cichorieae</taxon>
        <taxon>Lactucinae</taxon>
        <taxon>Lactuca</taxon>
    </lineage>
</organism>
<sequence>MEVDKNGGKDGHETKEDRLLEKVTFDICFYIYIGSELMELKQVQQLLSLETGSDGKGAKSEKEKNVENLSDGSYDEIKSFQGSSVSKAA</sequence>
<gene>
    <name evidence="3" type="ORF">LVIROSA_LOCUS25472</name>
</gene>
<evidence type="ECO:0000259" key="2">
    <source>
        <dbReference type="Pfam" id="PF25074"/>
    </source>
</evidence>